<dbReference type="InterPro" id="IPR036249">
    <property type="entry name" value="Thioredoxin-like_sf"/>
</dbReference>
<evidence type="ECO:0000256" key="3">
    <source>
        <dbReference type="ARBA" id="ARBA00023157"/>
    </source>
</evidence>
<name>A0A8J6UAG8_9FLAO</name>
<comment type="caution">
    <text evidence="6">The sequence shown here is derived from an EMBL/GenBank/DDBJ whole genome shotgun (WGS) entry which is preliminary data.</text>
</comment>
<dbReference type="GO" id="GO:0015035">
    <property type="term" value="F:protein-disulfide reductase activity"/>
    <property type="evidence" value="ECO:0007669"/>
    <property type="project" value="TreeGrafter"/>
</dbReference>
<dbReference type="GO" id="GO:0005737">
    <property type="term" value="C:cytoplasm"/>
    <property type="evidence" value="ECO:0007669"/>
    <property type="project" value="TreeGrafter"/>
</dbReference>
<keyword evidence="7" id="KW-1185">Reference proteome</keyword>
<reference evidence="6" key="2">
    <citation type="submission" date="2020-09" db="EMBL/GenBank/DDBJ databases">
        <authorList>
            <person name="Wu Z."/>
        </authorList>
    </citation>
    <scope>NUCLEOTIDE SEQUENCE</scope>
    <source>
        <strain evidence="6">SC17</strain>
    </source>
</reference>
<organism evidence="6 7">
    <name type="scientific">Aestuariibaculum suncheonense</name>
    <dbReference type="NCBI Taxonomy" id="1028745"/>
    <lineage>
        <taxon>Bacteria</taxon>
        <taxon>Pseudomonadati</taxon>
        <taxon>Bacteroidota</taxon>
        <taxon>Flavobacteriia</taxon>
        <taxon>Flavobacteriales</taxon>
        <taxon>Flavobacteriaceae</taxon>
    </lineage>
</organism>
<dbReference type="PANTHER" id="PTHR45663:SF11">
    <property type="entry name" value="GEO12009P1"/>
    <property type="match status" value="1"/>
</dbReference>
<dbReference type="AlphaFoldDB" id="A0A8J6UAG8"/>
<dbReference type="InterPro" id="IPR013766">
    <property type="entry name" value="Thioredoxin_domain"/>
</dbReference>
<evidence type="ECO:0000259" key="5">
    <source>
        <dbReference type="PROSITE" id="PS51352"/>
    </source>
</evidence>
<dbReference type="SUPFAM" id="SSF52833">
    <property type="entry name" value="Thioredoxin-like"/>
    <property type="match status" value="1"/>
</dbReference>
<evidence type="ECO:0000313" key="6">
    <source>
        <dbReference type="EMBL" id="MBD0834392.1"/>
    </source>
</evidence>
<dbReference type="RefSeq" id="WP_188214867.1">
    <property type="nucleotide sequence ID" value="NZ_BAABGH010000004.1"/>
</dbReference>
<dbReference type="Proteomes" id="UP000602057">
    <property type="component" value="Unassembled WGS sequence"/>
</dbReference>
<dbReference type="PANTHER" id="PTHR45663">
    <property type="entry name" value="GEO12009P1"/>
    <property type="match status" value="1"/>
</dbReference>
<keyword evidence="2" id="KW-0249">Electron transport</keyword>
<dbReference type="EMBL" id="JACVXC010000001">
    <property type="protein sequence ID" value="MBD0834392.1"/>
    <property type="molecule type" value="Genomic_DNA"/>
</dbReference>
<dbReference type="InterPro" id="IPR004879">
    <property type="entry name" value="Ssp411-like_TRX"/>
</dbReference>
<evidence type="ECO:0000256" key="2">
    <source>
        <dbReference type="ARBA" id="ARBA00022982"/>
    </source>
</evidence>
<dbReference type="PROSITE" id="PS51352">
    <property type="entry name" value="THIOREDOXIN_2"/>
    <property type="match status" value="1"/>
</dbReference>
<feature type="domain" description="Thioredoxin" evidence="5">
    <location>
        <begin position="10"/>
        <end position="135"/>
    </location>
</feature>
<protein>
    <submittedName>
        <fullName evidence="6">DUF255 domain-containing protein</fullName>
    </submittedName>
</protein>
<evidence type="ECO:0000313" key="7">
    <source>
        <dbReference type="Proteomes" id="UP000602057"/>
    </source>
</evidence>
<accession>A0A8J6UAG8</accession>
<dbReference type="Gene3D" id="3.40.30.10">
    <property type="entry name" value="Glutaredoxin"/>
    <property type="match status" value="1"/>
</dbReference>
<gene>
    <name evidence="6" type="ORF">ICJ84_02965</name>
</gene>
<keyword evidence="1" id="KW-0813">Transport</keyword>
<evidence type="ECO:0000256" key="1">
    <source>
        <dbReference type="ARBA" id="ARBA00022448"/>
    </source>
</evidence>
<keyword evidence="3" id="KW-1015">Disulfide bond</keyword>
<dbReference type="Pfam" id="PF03190">
    <property type="entry name" value="Thioredox_DsbH"/>
    <property type="match status" value="1"/>
</dbReference>
<reference evidence="6" key="1">
    <citation type="journal article" date="2013" name="Int. J. Syst. Evol. Microbiol.">
        <title>Aestuariibaculum suncheonense gen. nov., sp. nov., a marine bacterium of the family Flavobacteriaceae isolated from a tidal flat and emended descriptions of the genera Gaetbulibacter and Tamlana.</title>
        <authorList>
            <person name="Jeong S.H."/>
            <person name="Park M.S."/>
            <person name="Jin H.M."/>
            <person name="Lee K."/>
            <person name="Park W."/>
            <person name="Jeon C.O."/>
        </authorList>
    </citation>
    <scope>NUCLEOTIDE SEQUENCE</scope>
    <source>
        <strain evidence="6">SC17</strain>
    </source>
</reference>
<evidence type="ECO:0000256" key="4">
    <source>
        <dbReference type="ARBA" id="ARBA00023284"/>
    </source>
</evidence>
<dbReference type="InterPro" id="IPR017937">
    <property type="entry name" value="Thioredoxin_CS"/>
</dbReference>
<dbReference type="PROSITE" id="PS00194">
    <property type="entry name" value="THIOREDOXIN_1"/>
    <property type="match status" value="1"/>
</dbReference>
<sequence length="445" mass="51869">MKKSILSFLTFILIGILKLSAQGIEFQHISLEEALKKAETENKLVFVDFYTAWCAPCKIMNRDVFPLSEVGEVYNKHYISIKLDAEKEGAKAAAKYKVNSFPTFLYLESDGSVALKDTGRMPTADFISKAEQALASIGSAYSLEKLKEDFPNKQNDERFLKIYLSKMDEYGQDLTEGFNAWLKVQTEIEESSMEMFELLSKNTRYIVLGEKADQILKENYEAYQKAASPWQTKMLSRLKPQILNNTKKEALKRRDAELFKAYMESYKTLPEVYVKDEELINSELTYYVLINDNESYKDLIESYMDSLMHEKLIREIQEDDLKSYNRYKLAYEKDPIPARKAMVEASEEGLKATKILKDIAGKGTAYLQRVSSKKEYETLNSWIDYGYELKPESCYIDDLRSRMYIKQNKVKKALKFKERAIDNWPRSDKKFVNKEYELEQLRKSL</sequence>
<proteinExistence type="predicted"/>
<keyword evidence="4" id="KW-0676">Redox-active center</keyword>